<dbReference type="EnsemblPlants" id="Pp3c1_6710V3.1">
    <property type="protein sequence ID" value="PAC:32966645.CDS.1"/>
    <property type="gene ID" value="Pp3c1_6710"/>
</dbReference>
<protein>
    <submittedName>
        <fullName evidence="1 2">Uncharacterized protein</fullName>
    </submittedName>
</protein>
<organism evidence="1">
    <name type="scientific">Physcomitrium patens</name>
    <name type="common">Spreading-leaved earth moss</name>
    <name type="synonym">Physcomitrella patens</name>
    <dbReference type="NCBI Taxonomy" id="3218"/>
    <lineage>
        <taxon>Eukaryota</taxon>
        <taxon>Viridiplantae</taxon>
        <taxon>Streptophyta</taxon>
        <taxon>Embryophyta</taxon>
        <taxon>Bryophyta</taxon>
        <taxon>Bryophytina</taxon>
        <taxon>Bryopsida</taxon>
        <taxon>Funariidae</taxon>
        <taxon>Funariales</taxon>
        <taxon>Funariaceae</taxon>
        <taxon>Physcomitrium</taxon>
    </lineage>
</organism>
<accession>A9S033</accession>
<name>A9S033_PHYPA</name>
<gene>
    <name evidence="1" type="ORF">PHYPA_000290</name>
</gene>
<dbReference type="Gramene" id="Pp3c1_6710V3.1">
    <property type="protein sequence ID" value="PAC:32966645.CDS.1"/>
    <property type="gene ID" value="Pp3c1_6710"/>
</dbReference>
<dbReference type="EMBL" id="ABEU02000001">
    <property type="protein sequence ID" value="PNR61866.1"/>
    <property type="molecule type" value="Genomic_DNA"/>
</dbReference>
<evidence type="ECO:0000313" key="2">
    <source>
        <dbReference type="EnsemblPlants" id="PAC:32966645.CDS.1"/>
    </source>
</evidence>
<dbReference type="AlphaFoldDB" id="A9S033"/>
<evidence type="ECO:0000313" key="1">
    <source>
        <dbReference type="EMBL" id="PNR61866.1"/>
    </source>
</evidence>
<proteinExistence type="predicted"/>
<dbReference type="Proteomes" id="UP000006727">
    <property type="component" value="Chromosome 1"/>
</dbReference>
<dbReference type="PaxDb" id="3218-PP1S38_372V6.1"/>
<evidence type="ECO:0000313" key="3">
    <source>
        <dbReference type="Proteomes" id="UP000006727"/>
    </source>
</evidence>
<reference evidence="2" key="3">
    <citation type="submission" date="2020-12" db="UniProtKB">
        <authorList>
            <consortium name="EnsemblPlants"/>
        </authorList>
    </citation>
    <scope>IDENTIFICATION</scope>
</reference>
<keyword evidence="3" id="KW-1185">Reference proteome</keyword>
<dbReference type="HOGENOM" id="CLU_1186673_0_0_1"/>
<reference evidence="1 3" key="1">
    <citation type="journal article" date="2008" name="Science">
        <title>The Physcomitrella genome reveals evolutionary insights into the conquest of land by plants.</title>
        <authorList>
            <person name="Rensing S."/>
            <person name="Lang D."/>
            <person name="Zimmer A."/>
            <person name="Terry A."/>
            <person name="Salamov A."/>
            <person name="Shapiro H."/>
            <person name="Nishiyama T."/>
            <person name="Perroud P.-F."/>
            <person name="Lindquist E."/>
            <person name="Kamisugi Y."/>
            <person name="Tanahashi T."/>
            <person name="Sakakibara K."/>
            <person name="Fujita T."/>
            <person name="Oishi K."/>
            <person name="Shin-I T."/>
            <person name="Kuroki Y."/>
            <person name="Toyoda A."/>
            <person name="Suzuki Y."/>
            <person name="Hashimoto A."/>
            <person name="Yamaguchi K."/>
            <person name="Sugano A."/>
            <person name="Kohara Y."/>
            <person name="Fujiyama A."/>
            <person name="Anterola A."/>
            <person name="Aoki S."/>
            <person name="Ashton N."/>
            <person name="Barbazuk W.B."/>
            <person name="Barker E."/>
            <person name="Bennetzen J."/>
            <person name="Bezanilla M."/>
            <person name="Blankenship R."/>
            <person name="Cho S.H."/>
            <person name="Dutcher S."/>
            <person name="Estelle M."/>
            <person name="Fawcett J.A."/>
            <person name="Gundlach H."/>
            <person name="Hanada K."/>
            <person name="Heyl A."/>
            <person name="Hicks K.A."/>
            <person name="Hugh J."/>
            <person name="Lohr M."/>
            <person name="Mayer K."/>
            <person name="Melkozernov A."/>
            <person name="Murata T."/>
            <person name="Nelson D."/>
            <person name="Pils B."/>
            <person name="Prigge M."/>
            <person name="Reiss B."/>
            <person name="Renner T."/>
            <person name="Rombauts S."/>
            <person name="Rushton P."/>
            <person name="Sanderfoot A."/>
            <person name="Schween G."/>
            <person name="Shiu S.-H."/>
            <person name="Stueber K."/>
            <person name="Theodoulou F.L."/>
            <person name="Tu H."/>
            <person name="Van de Peer Y."/>
            <person name="Verrier P.J."/>
            <person name="Waters E."/>
            <person name="Wood A."/>
            <person name="Yang L."/>
            <person name="Cove D."/>
            <person name="Cuming A."/>
            <person name="Hasebe M."/>
            <person name="Lucas S."/>
            <person name="Mishler D.B."/>
            <person name="Reski R."/>
            <person name="Grigoriev I."/>
            <person name="Quatrano R.S."/>
            <person name="Boore J.L."/>
        </authorList>
    </citation>
    <scope>NUCLEOTIDE SEQUENCE [LARGE SCALE GENOMIC DNA]</scope>
    <source>
        <strain evidence="2 3">cv. Gransden 2004</strain>
    </source>
</reference>
<reference evidence="1 3" key="2">
    <citation type="journal article" date="2018" name="Plant J.">
        <title>The Physcomitrella patens chromosome-scale assembly reveals moss genome structure and evolution.</title>
        <authorList>
            <person name="Lang D."/>
            <person name="Ullrich K.K."/>
            <person name="Murat F."/>
            <person name="Fuchs J."/>
            <person name="Jenkins J."/>
            <person name="Haas F.B."/>
            <person name="Piednoel M."/>
            <person name="Gundlach H."/>
            <person name="Van Bel M."/>
            <person name="Meyberg R."/>
            <person name="Vives C."/>
            <person name="Morata J."/>
            <person name="Symeonidi A."/>
            <person name="Hiss M."/>
            <person name="Muchero W."/>
            <person name="Kamisugi Y."/>
            <person name="Saleh O."/>
            <person name="Blanc G."/>
            <person name="Decker E.L."/>
            <person name="van Gessel N."/>
            <person name="Grimwood J."/>
            <person name="Hayes R.D."/>
            <person name="Graham S.W."/>
            <person name="Gunter L.E."/>
            <person name="McDaniel S.F."/>
            <person name="Hoernstein S.N.W."/>
            <person name="Larsson A."/>
            <person name="Li F.W."/>
            <person name="Perroud P.F."/>
            <person name="Phillips J."/>
            <person name="Ranjan P."/>
            <person name="Rokshar D.S."/>
            <person name="Rothfels C.J."/>
            <person name="Schneider L."/>
            <person name="Shu S."/>
            <person name="Stevenson D.W."/>
            <person name="Thummler F."/>
            <person name="Tillich M."/>
            <person name="Villarreal Aguilar J.C."/>
            <person name="Widiez T."/>
            <person name="Wong G.K."/>
            <person name="Wymore A."/>
            <person name="Zhang Y."/>
            <person name="Zimmer A.D."/>
            <person name="Quatrano R.S."/>
            <person name="Mayer K.F.X."/>
            <person name="Goodstein D."/>
            <person name="Casacuberta J.M."/>
            <person name="Vandepoele K."/>
            <person name="Reski R."/>
            <person name="Cuming A.C."/>
            <person name="Tuskan G.A."/>
            <person name="Maumus F."/>
            <person name="Salse J."/>
            <person name="Schmutz J."/>
            <person name="Rensing S.A."/>
        </authorList>
    </citation>
    <scope>NUCLEOTIDE SEQUENCE [LARGE SCALE GENOMIC DNA]</scope>
    <source>
        <strain evidence="2 3">cv. Gransden 2004</strain>
    </source>
</reference>
<sequence length="234" mass="26302">MKSNNQDESRAKQVVCIVFKRGLIKICENQLPMFLNFFKHVHSELVEISAKALSNCSYPAVYSFNKSLLDVGNSIIAFPDKFALSELDIYRVEYLMHTNVQLSNCVALPMTSSFEQTLRPQEAPHATPYLAHASFGTAQHNSLPQRSIVRMETPYQSNGFEQHVQQARSRPFGLHQSSHTAVGLMNSSCDIPSLNNPTSDHPRPRPQALHEANVMLTKGVERATSRAMSSRFRI</sequence>
<dbReference type="InParanoid" id="A9S033"/>